<evidence type="ECO:0000259" key="12">
    <source>
        <dbReference type="PROSITE" id="PS50109"/>
    </source>
</evidence>
<dbReference type="InterPro" id="IPR005467">
    <property type="entry name" value="His_kinase_dom"/>
</dbReference>
<comment type="subcellular location">
    <subcellularLocation>
        <location evidence="2">Cell membrane</location>
    </subcellularLocation>
</comment>
<feature type="transmembrane region" description="Helical" evidence="11">
    <location>
        <begin position="177"/>
        <end position="198"/>
    </location>
</feature>
<dbReference type="InterPro" id="IPR036097">
    <property type="entry name" value="HisK_dim/P_sf"/>
</dbReference>
<evidence type="ECO:0000259" key="13">
    <source>
        <dbReference type="PROSITE" id="PS50885"/>
    </source>
</evidence>
<dbReference type="Gene3D" id="3.30.565.10">
    <property type="entry name" value="Histidine kinase-like ATPase, C-terminal domain"/>
    <property type="match status" value="1"/>
</dbReference>
<evidence type="ECO:0000256" key="7">
    <source>
        <dbReference type="ARBA" id="ARBA00022777"/>
    </source>
</evidence>
<dbReference type="EC" id="2.7.13.3" evidence="3"/>
<dbReference type="GO" id="GO:0016301">
    <property type="term" value="F:kinase activity"/>
    <property type="evidence" value="ECO:0007669"/>
    <property type="project" value="UniProtKB-KW"/>
</dbReference>
<organism evidence="14 15">
    <name type="scientific">Terrabacter terrae</name>
    <dbReference type="NCBI Taxonomy" id="318434"/>
    <lineage>
        <taxon>Bacteria</taxon>
        <taxon>Bacillati</taxon>
        <taxon>Actinomycetota</taxon>
        <taxon>Actinomycetes</taxon>
        <taxon>Micrococcales</taxon>
        <taxon>Intrasporangiaceae</taxon>
        <taxon>Terrabacter</taxon>
    </lineage>
</organism>
<name>A0ABN2UC27_9MICO</name>
<keyword evidence="6 11" id="KW-0812">Transmembrane</keyword>
<keyword evidence="8 11" id="KW-1133">Transmembrane helix</keyword>
<dbReference type="SMART" id="SM00304">
    <property type="entry name" value="HAMP"/>
    <property type="match status" value="1"/>
</dbReference>
<comment type="catalytic activity">
    <reaction evidence="1">
        <text>ATP + protein L-histidine = ADP + protein N-phospho-L-histidine.</text>
        <dbReference type="EC" id="2.7.13.3"/>
    </reaction>
</comment>
<dbReference type="Proteomes" id="UP001501285">
    <property type="component" value="Unassembled WGS sequence"/>
</dbReference>
<dbReference type="PANTHER" id="PTHR45436:SF5">
    <property type="entry name" value="SENSOR HISTIDINE KINASE TRCS"/>
    <property type="match status" value="1"/>
</dbReference>
<dbReference type="PROSITE" id="PS50109">
    <property type="entry name" value="HIS_KIN"/>
    <property type="match status" value="1"/>
</dbReference>
<evidence type="ECO:0000256" key="4">
    <source>
        <dbReference type="ARBA" id="ARBA00022553"/>
    </source>
</evidence>
<dbReference type="InterPro" id="IPR050428">
    <property type="entry name" value="TCS_sensor_his_kinase"/>
</dbReference>
<dbReference type="Gene3D" id="6.10.340.10">
    <property type="match status" value="1"/>
</dbReference>
<dbReference type="SUPFAM" id="SSF47384">
    <property type="entry name" value="Homodimeric domain of signal transducing histidine kinase"/>
    <property type="match status" value="1"/>
</dbReference>
<evidence type="ECO:0000313" key="14">
    <source>
        <dbReference type="EMBL" id="GAA2029393.1"/>
    </source>
</evidence>
<dbReference type="EMBL" id="BAAANB010000020">
    <property type="protein sequence ID" value="GAA2029393.1"/>
    <property type="molecule type" value="Genomic_DNA"/>
</dbReference>
<dbReference type="InterPro" id="IPR036890">
    <property type="entry name" value="HATPase_C_sf"/>
</dbReference>
<evidence type="ECO:0000256" key="6">
    <source>
        <dbReference type="ARBA" id="ARBA00022692"/>
    </source>
</evidence>
<dbReference type="Pfam" id="PF02518">
    <property type="entry name" value="HATPase_c"/>
    <property type="match status" value="1"/>
</dbReference>
<dbReference type="Gene3D" id="1.10.287.130">
    <property type="match status" value="1"/>
</dbReference>
<evidence type="ECO:0000256" key="2">
    <source>
        <dbReference type="ARBA" id="ARBA00004236"/>
    </source>
</evidence>
<dbReference type="Pfam" id="PF00672">
    <property type="entry name" value="HAMP"/>
    <property type="match status" value="1"/>
</dbReference>
<evidence type="ECO:0000256" key="10">
    <source>
        <dbReference type="ARBA" id="ARBA00023136"/>
    </source>
</evidence>
<dbReference type="SUPFAM" id="SSF55874">
    <property type="entry name" value="ATPase domain of HSP90 chaperone/DNA topoisomerase II/histidine kinase"/>
    <property type="match status" value="1"/>
</dbReference>
<sequence length="481" mass="50641">MNAGRPREAFFRRGARRLAGLGLRGRLMLVGLLGVAGALAVGGVLLYVVLTGSLSRSVEAAARASAQQVALLVDAGRVPDPVPVSGAQVLQVLDAEGRVVSGSVTADRLTALVTDAERRQALAGDTVVVPGSRSGLSGRLQVAAVAAGPQGGPGRTYTVVAAASTADIEQSARTVRWLLLVIFPLLLAVLAVIAWRVIGAALAPVEALRQGAERIDDASSEDVRLPVPPTDDEVSALATTLNAMLDRIGTARRRQRAFVADAAHELRSPLASLRTQLEVAQRLREGGRLPEELLPDVDRLSRLVDDLLLLARTDDAATPGAPGPPSCVDVAALLDEIVERYRSARVPVRTARHLPSHRLEVTVPAVDLTRALTNLVDNAVRHAQGSVVLDAYRVTDPGHHQVCVVVTDDGHGIPAADRERVFDRFTRLDEARDRDSGGTGLGLPITRALLRRRGGDVTLEDAAPGVRAVVTLPAAPTSGRG</sequence>
<evidence type="ECO:0000313" key="15">
    <source>
        <dbReference type="Proteomes" id="UP001501285"/>
    </source>
</evidence>
<accession>A0ABN2UC27</accession>
<feature type="domain" description="Histidine kinase" evidence="12">
    <location>
        <begin position="261"/>
        <end position="476"/>
    </location>
</feature>
<evidence type="ECO:0000256" key="5">
    <source>
        <dbReference type="ARBA" id="ARBA00022679"/>
    </source>
</evidence>
<dbReference type="PRINTS" id="PR00344">
    <property type="entry name" value="BCTRLSENSOR"/>
</dbReference>
<evidence type="ECO:0000256" key="8">
    <source>
        <dbReference type="ARBA" id="ARBA00022989"/>
    </source>
</evidence>
<dbReference type="PANTHER" id="PTHR45436">
    <property type="entry name" value="SENSOR HISTIDINE KINASE YKOH"/>
    <property type="match status" value="1"/>
</dbReference>
<keyword evidence="15" id="KW-1185">Reference proteome</keyword>
<dbReference type="PROSITE" id="PS50885">
    <property type="entry name" value="HAMP"/>
    <property type="match status" value="1"/>
</dbReference>
<protein>
    <recommendedName>
        <fullName evidence="3">histidine kinase</fullName>
        <ecNumber evidence="3">2.7.13.3</ecNumber>
    </recommendedName>
</protein>
<evidence type="ECO:0000256" key="9">
    <source>
        <dbReference type="ARBA" id="ARBA00023012"/>
    </source>
</evidence>
<keyword evidence="4" id="KW-0597">Phosphoprotein</keyword>
<evidence type="ECO:0000256" key="3">
    <source>
        <dbReference type="ARBA" id="ARBA00012438"/>
    </source>
</evidence>
<keyword evidence="5" id="KW-0808">Transferase</keyword>
<keyword evidence="9" id="KW-0902">Two-component regulatory system</keyword>
<keyword evidence="10 11" id="KW-0472">Membrane</keyword>
<dbReference type="InterPro" id="IPR004358">
    <property type="entry name" value="Sig_transdc_His_kin-like_C"/>
</dbReference>
<dbReference type="InterPro" id="IPR003661">
    <property type="entry name" value="HisK_dim/P_dom"/>
</dbReference>
<dbReference type="InterPro" id="IPR003660">
    <property type="entry name" value="HAMP_dom"/>
</dbReference>
<evidence type="ECO:0000256" key="11">
    <source>
        <dbReference type="SAM" id="Phobius"/>
    </source>
</evidence>
<dbReference type="SMART" id="SM00388">
    <property type="entry name" value="HisKA"/>
    <property type="match status" value="1"/>
</dbReference>
<evidence type="ECO:0000256" key="1">
    <source>
        <dbReference type="ARBA" id="ARBA00000085"/>
    </source>
</evidence>
<reference evidence="14 15" key="1">
    <citation type="journal article" date="2019" name="Int. J. Syst. Evol. Microbiol.">
        <title>The Global Catalogue of Microorganisms (GCM) 10K type strain sequencing project: providing services to taxonomists for standard genome sequencing and annotation.</title>
        <authorList>
            <consortium name="The Broad Institute Genomics Platform"/>
            <consortium name="The Broad Institute Genome Sequencing Center for Infectious Disease"/>
            <person name="Wu L."/>
            <person name="Ma J."/>
        </authorList>
    </citation>
    <scope>NUCLEOTIDE SEQUENCE [LARGE SCALE GENOMIC DNA]</scope>
    <source>
        <strain evidence="14 15">JCM 14283</strain>
    </source>
</reference>
<keyword evidence="7 14" id="KW-0418">Kinase</keyword>
<proteinExistence type="predicted"/>
<dbReference type="CDD" id="cd06225">
    <property type="entry name" value="HAMP"/>
    <property type="match status" value="1"/>
</dbReference>
<dbReference type="InterPro" id="IPR003594">
    <property type="entry name" value="HATPase_dom"/>
</dbReference>
<feature type="transmembrane region" description="Helical" evidence="11">
    <location>
        <begin position="27"/>
        <end position="50"/>
    </location>
</feature>
<dbReference type="RefSeq" id="WP_343990553.1">
    <property type="nucleotide sequence ID" value="NZ_BAAANB010000020.1"/>
</dbReference>
<dbReference type="SMART" id="SM00387">
    <property type="entry name" value="HATPase_c"/>
    <property type="match status" value="1"/>
</dbReference>
<dbReference type="Pfam" id="PF00512">
    <property type="entry name" value="HisKA"/>
    <property type="match status" value="1"/>
</dbReference>
<feature type="domain" description="HAMP" evidence="13">
    <location>
        <begin position="199"/>
        <end position="253"/>
    </location>
</feature>
<gene>
    <name evidence="14" type="ORF">GCM10009740_18730</name>
</gene>
<comment type="caution">
    <text evidence="14">The sequence shown here is derived from an EMBL/GenBank/DDBJ whole genome shotgun (WGS) entry which is preliminary data.</text>
</comment>
<dbReference type="CDD" id="cd00082">
    <property type="entry name" value="HisKA"/>
    <property type="match status" value="1"/>
</dbReference>